<accession>K4ILE2</accession>
<sequence length="228" mass="25475">MNELENKVALVTGASRGIGKGIAIALAKSGATIYITGRTENEKNNTTKLSGTIYETEKQIIANGGRCKAICCDHTNDQEVVKVFKHIFETHNKIDILVNSVWGGYEYFNDGTKFWLEEGFWDSPISRWDKMFSSGVRAAYFASAQAAKKMTEQKSGIIFNLSFWVAQRNDKGVAYCTSKAATDKMTEAMAFELFKFNVPVIGLYPGIVRTEAVLLTSHLKIFNFMQHI</sequence>
<dbReference type="InterPro" id="IPR036291">
    <property type="entry name" value="NAD(P)-bd_dom_sf"/>
</dbReference>
<dbReference type="HOGENOM" id="CLU_010194_14_1_10"/>
<dbReference type="Proteomes" id="UP000008514">
    <property type="component" value="Chromosome"/>
</dbReference>
<dbReference type="Pfam" id="PF00106">
    <property type="entry name" value="adh_short"/>
    <property type="match status" value="1"/>
</dbReference>
<protein>
    <submittedName>
        <fullName evidence="1">Dehydrogenase/reductase, putative</fullName>
    </submittedName>
</protein>
<dbReference type="Gene3D" id="3.40.50.720">
    <property type="entry name" value="NAD(P)-binding Rossmann-like Domain"/>
    <property type="match status" value="1"/>
</dbReference>
<gene>
    <name evidence="1" type="ordered locus">P700755_004048</name>
</gene>
<dbReference type="InterPro" id="IPR002347">
    <property type="entry name" value="SDR_fam"/>
</dbReference>
<reference evidence="1" key="1">
    <citation type="submission" date="2006-03" db="EMBL/GenBank/DDBJ databases">
        <authorList>
            <person name="Bowman J."/>
            <person name="Ferriera S."/>
            <person name="Johnson J."/>
            <person name="Kravitz S."/>
            <person name="Halpern A."/>
            <person name="Remington K."/>
            <person name="Beeson K."/>
            <person name="Tran B."/>
            <person name="Rogers Y.-H."/>
            <person name="Friedman R."/>
            <person name="Venter J.C."/>
        </authorList>
    </citation>
    <scope>NUCLEOTIDE SEQUENCE [LARGE SCALE GENOMIC DNA]</scope>
    <source>
        <strain evidence="1">ATCC 700755</strain>
    </source>
</reference>
<dbReference type="PANTHER" id="PTHR44147">
    <property type="entry name" value="DEHYDROGENASE/REDUCTASE SDR FAMILY MEMBER 1"/>
    <property type="match status" value="1"/>
</dbReference>
<dbReference type="PRINTS" id="PR00081">
    <property type="entry name" value="GDHRDH"/>
</dbReference>
<evidence type="ECO:0000313" key="1">
    <source>
        <dbReference type="EMBL" id="AFU70598.1"/>
    </source>
</evidence>
<dbReference type="AlphaFoldDB" id="K4ILE2"/>
<proteinExistence type="predicted"/>
<dbReference type="EMBL" id="CP003879">
    <property type="protein sequence ID" value="AFU70598.1"/>
    <property type="molecule type" value="Genomic_DNA"/>
</dbReference>
<dbReference type="PANTHER" id="PTHR44147:SF2">
    <property type="entry name" value="DEHYDROGENASE_REDUCTASE SDR FAMILY MEMBER 1"/>
    <property type="match status" value="1"/>
</dbReference>
<dbReference type="KEGG" id="ptq:P700755_004048"/>
<name>K4ILE2_PSYTT</name>
<organism evidence="1 2">
    <name type="scientific">Psychroflexus torquis (strain ATCC 700755 / CIP 106069 / ACAM 623)</name>
    <dbReference type="NCBI Taxonomy" id="313595"/>
    <lineage>
        <taxon>Bacteria</taxon>
        <taxon>Pseudomonadati</taxon>
        <taxon>Bacteroidota</taxon>
        <taxon>Flavobacteriia</taxon>
        <taxon>Flavobacteriales</taxon>
        <taxon>Flavobacteriaceae</taxon>
        <taxon>Psychroflexus</taxon>
    </lineage>
</organism>
<dbReference type="OrthoDB" id="9808814at2"/>
<dbReference type="eggNOG" id="COG1028">
    <property type="taxonomic scope" value="Bacteria"/>
</dbReference>
<dbReference type="SUPFAM" id="SSF51735">
    <property type="entry name" value="NAD(P)-binding Rossmann-fold domains"/>
    <property type="match status" value="1"/>
</dbReference>
<evidence type="ECO:0000313" key="2">
    <source>
        <dbReference type="Proteomes" id="UP000008514"/>
    </source>
</evidence>
<reference evidence="1" key="2">
    <citation type="submission" date="2012-09" db="EMBL/GenBank/DDBJ databases">
        <title>The complete sequence of Psychroflexus torquis an extreme psychrophile from sea-ice that is stimulated by light.</title>
        <authorList>
            <person name="Feng S."/>
            <person name="Powell S.M."/>
            <person name="Bowman J.P."/>
        </authorList>
    </citation>
    <scope>NUCLEOTIDE SEQUENCE [LARGE SCALE GENOMIC DNA]</scope>
    <source>
        <strain evidence="1">ATCC 700755</strain>
    </source>
</reference>
<dbReference type="STRING" id="313595.P700755_004048"/>
<dbReference type="RefSeq" id="WP_015026126.1">
    <property type="nucleotide sequence ID" value="NC_018721.1"/>
</dbReference>
<keyword evidence="2" id="KW-1185">Reference proteome</keyword>